<comment type="catalytic activity">
    <reaction evidence="1">
        <text>Hydrolysis of proteins in presence of ATP.</text>
        <dbReference type="EC" id="3.4.21.53"/>
    </reaction>
</comment>
<dbReference type="SUPFAM" id="SSF50156">
    <property type="entry name" value="PDZ domain-like"/>
    <property type="match status" value="1"/>
</dbReference>
<evidence type="ECO:0000256" key="3">
    <source>
        <dbReference type="SAM" id="Phobius"/>
    </source>
</evidence>
<accession>A0A199NU13</accession>
<keyword evidence="6" id="KW-1185">Reference proteome</keyword>
<sequence>MPETPQQHDPDSAGQTGSAPRTLTLRPRRAQRRRARLTGLCGAATVGILAAGALLAPPFVTEAPGPTFNTIGEWNGHQLIRIDGAKTYPVSGSLDMTTVSVAGGPNSQTNPLAVLGAFLDPGRTALPADALYAPGTSSAQVAARNSADMTDSQSAAQAAAAEHLGIDYSVTLRVAGRAPQSAAGPLAEGDVLVAVGGTRLKTYQDLTDALQRTEGKAVDVVYRPGGKDEQRTVRLTPRRDDASGRWVLGLYLKPDYHFPFTVDYGLQDVGGPSAGTMFALGIIDELTPGSLTGGRHVAGTGTIDAQGKVGAIGGIRQKMIGARQAGATLFLAPADNCDEVTGHIPDGLSVVKVSTLDEAVEAVRGVGEGKDPASYPQCGS</sequence>
<dbReference type="RefSeq" id="WP_064725188.1">
    <property type="nucleotide sequence ID" value="NZ_JAIUDH010000003.1"/>
</dbReference>
<keyword evidence="1" id="KW-0720">Serine protease</keyword>
<feature type="domain" description="Lon proteolytic" evidence="4">
    <location>
        <begin position="268"/>
        <end position="366"/>
    </location>
</feature>
<comment type="caution">
    <text evidence="5">The sequence shown here is derived from an EMBL/GenBank/DDBJ whole genome shotgun (WGS) entry which is preliminary data.</text>
</comment>
<name>A0A199NU13_9MICC</name>
<keyword evidence="1" id="KW-0645">Protease</keyword>
<reference evidence="5" key="1">
    <citation type="submission" date="2016-06" db="EMBL/GenBank/DDBJ databases">
        <title>Identification of putative biosynthetic pathways for the production of bioactive secondary metabolites by the marine actinomycete Kocuria kristinae RUTW2-3.</title>
        <authorList>
            <person name="Waterworth S.C."/>
            <person name="Walmsley T.A."/>
            <person name="Matongo T."/>
            <person name="Davies-Coleman M.T."/>
            <person name="Dorrington R.A."/>
        </authorList>
    </citation>
    <scope>NUCLEOTIDE SEQUENCE [LARGE SCALE GENOMIC DNA]</scope>
    <source>
        <strain evidence="5">RUTW2-3</strain>
    </source>
</reference>
<comment type="similarity">
    <text evidence="1">Belongs to the peptidase S16 family.</text>
</comment>
<feature type="region of interest" description="Disordered" evidence="2">
    <location>
        <begin position="1"/>
        <end position="30"/>
    </location>
</feature>
<evidence type="ECO:0000259" key="4">
    <source>
        <dbReference type="PROSITE" id="PS51786"/>
    </source>
</evidence>
<feature type="transmembrane region" description="Helical" evidence="3">
    <location>
        <begin position="37"/>
        <end position="60"/>
    </location>
</feature>
<dbReference type="InterPro" id="IPR036034">
    <property type="entry name" value="PDZ_sf"/>
</dbReference>
<evidence type="ECO:0000313" key="6">
    <source>
        <dbReference type="Proteomes" id="UP000053171"/>
    </source>
</evidence>
<dbReference type="GO" id="GO:0004176">
    <property type="term" value="F:ATP-dependent peptidase activity"/>
    <property type="evidence" value="ECO:0007669"/>
    <property type="project" value="UniProtKB-UniRule"/>
</dbReference>
<organism evidence="5 6">
    <name type="scientific">Rothia kristinae</name>
    <dbReference type="NCBI Taxonomy" id="37923"/>
    <lineage>
        <taxon>Bacteria</taxon>
        <taxon>Bacillati</taxon>
        <taxon>Actinomycetota</taxon>
        <taxon>Actinomycetes</taxon>
        <taxon>Micrococcales</taxon>
        <taxon>Micrococcaceae</taxon>
        <taxon>Rothia</taxon>
    </lineage>
</organism>
<dbReference type="GO" id="GO:0004252">
    <property type="term" value="F:serine-type endopeptidase activity"/>
    <property type="evidence" value="ECO:0007669"/>
    <property type="project" value="UniProtKB-UniRule"/>
</dbReference>
<dbReference type="InterPro" id="IPR014721">
    <property type="entry name" value="Ribsml_uS5_D2-typ_fold_subgr"/>
</dbReference>
<keyword evidence="1" id="KW-0378">Hydrolase</keyword>
<protein>
    <recommendedName>
        <fullName evidence="1">endopeptidase La</fullName>
        <ecNumber evidence="1">3.4.21.53</ecNumber>
    </recommendedName>
</protein>
<dbReference type="Gene3D" id="3.30.230.10">
    <property type="match status" value="1"/>
</dbReference>
<dbReference type="InterPro" id="IPR020568">
    <property type="entry name" value="Ribosomal_Su5_D2-typ_SF"/>
</dbReference>
<dbReference type="PROSITE" id="PS51786">
    <property type="entry name" value="LON_PROTEOLYTIC"/>
    <property type="match status" value="1"/>
</dbReference>
<evidence type="ECO:0000256" key="1">
    <source>
        <dbReference type="PROSITE-ProRule" id="PRU01122"/>
    </source>
</evidence>
<gene>
    <name evidence="5" type="ORF">AN277_0204315</name>
</gene>
<evidence type="ECO:0000256" key="2">
    <source>
        <dbReference type="SAM" id="MobiDB-lite"/>
    </source>
</evidence>
<dbReference type="Gene3D" id="2.30.42.10">
    <property type="match status" value="1"/>
</dbReference>
<keyword evidence="3" id="KW-0812">Transmembrane</keyword>
<dbReference type="Pfam" id="PF05362">
    <property type="entry name" value="Lon_C"/>
    <property type="match status" value="1"/>
</dbReference>
<dbReference type="SUPFAM" id="SSF54211">
    <property type="entry name" value="Ribosomal protein S5 domain 2-like"/>
    <property type="match status" value="1"/>
</dbReference>
<keyword evidence="3" id="KW-1133">Transmembrane helix</keyword>
<dbReference type="EC" id="3.4.21.53" evidence="1"/>
<dbReference type="InterPro" id="IPR027065">
    <property type="entry name" value="Lon_Prtase"/>
</dbReference>
<feature type="active site" evidence="1">
    <location>
        <position position="318"/>
    </location>
</feature>
<dbReference type="GO" id="GO:0005524">
    <property type="term" value="F:ATP binding"/>
    <property type="evidence" value="ECO:0007669"/>
    <property type="project" value="InterPro"/>
</dbReference>
<dbReference type="Proteomes" id="UP000053171">
    <property type="component" value="Unassembled WGS sequence"/>
</dbReference>
<dbReference type="EMBL" id="LJBJ02000006">
    <property type="protein sequence ID" value="OAX52201.1"/>
    <property type="molecule type" value="Genomic_DNA"/>
</dbReference>
<keyword evidence="3" id="KW-0472">Membrane</keyword>
<dbReference type="AlphaFoldDB" id="A0A199NU13"/>
<dbReference type="InterPro" id="IPR008269">
    <property type="entry name" value="Lon_proteolytic"/>
</dbReference>
<evidence type="ECO:0000313" key="5">
    <source>
        <dbReference type="EMBL" id="OAX52201.1"/>
    </source>
</evidence>
<feature type="compositionally biased region" description="Basic and acidic residues" evidence="2">
    <location>
        <begin position="1"/>
        <end position="11"/>
    </location>
</feature>
<proteinExistence type="inferred from homology"/>
<feature type="active site" evidence="1">
    <location>
        <position position="273"/>
    </location>
</feature>
<dbReference type="PANTHER" id="PTHR10046">
    <property type="entry name" value="ATP DEPENDENT LON PROTEASE FAMILY MEMBER"/>
    <property type="match status" value="1"/>
</dbReference>
<dbReference type="GO" id="GO:0006508">
    <property type="term" value="P:proteolysis"/>
    <property type="evidence" value="ECO:0007669"/>
    <property type="project" value="UniProtKB-KW"/>
</dbReference>
<dbReference type="GO" id="GO:0030163">
    <property type="term" value="P:protein catabolic process"/>
    <property type="evidence" value="ECO:0007669"/>
    <property type="project" value="InterPro"/>
</dbReference>